<evidence type="ECO:0000256" key="2">
    <source>
        <dbReference type="SAM" id="Phobius"/>
    </source>
</evidence>
<dbReference type="SMART" id="SM00060">
    <property type="entry name" value="FN3"/>
    <property type="match status" value="2"/>
</dbReference>
<dbReference type="InterPro" id="IPR012334">
    <property type="entry name" value="Pectin_lyas_fold"/>
</dbReference>
<dbReference type="InterPro" id="IPR011050">
    <property type="entry name" value="Pectin_lyase_fold/virulence"/>
</dbReference>
<keyword evidence="2" id="KW-1133">Transmembrane helix</keyword>
<dbReference type="CDD" id="cd00063">
    <property type="entry name" value="FN3"/>
    <property type="match status" value="1"/>
</dbReference>
<feature type="domain" description="Fibronectin type-III" evidence="3">
    <location>
        <begin position="685"/>
        <end position="775"/>
    </location>
</feature>
<dbReference type="InterPro" id="IPR006626">
    <property type="entry name" value="PbH1"/>
</dbReference>
<evidence type="ECO:0000313" key="4">
    <source>
        <dbReference type="EMBL" id="MSS62637.1"/>
    </source>
</evidence>
<evidence type="ECO:0000256" key="1">
    <source>
        <dbReference type="ARBA" id="ARBA00022737"/>
    </source>
</evidence>
<dbReference type="PANTHER" id="PTHR22990:SF15">
    <property type="entry name" value="F-BOX ONLY PROTEIN 10"/>
    <property type="match status" value="1"/>
</dbReference>
<reference evidence="4 5" key="1">
    <citation type="submission" date="2019-08" db="EMBL/GenBank/DDBJ databases">
        <title>In-depth cultivation of the pig gut microbiome towards novel bacterial diversity and tailored functional studies.</title>
        <authorList>
            <person name="Wylensek D."/>
            <person name="Hitch T.C.A."/>
            <person name="Clavel T."/>
        </authorList>
    </citation>
    <scope>NUCLEOTIDE SEQUENCE [LARGE SCALE GENOMIC DNA]</scope>
    <source>
        <strain evidence="4 5">WCA-693-APC-MOT-I</strain>
    </source>
</reference>
<dbReference type="Gene3D" id="2.160.20.10">
    <property type="entry name" value="Single-stranded right-handed beta-helix, Pectin lyase-like"/>
    <property type="match status" value="2"/>
</dbReference>
<dbReference type="SUPFAM" id="SSF49265">
    <property type="entry name" value="Fibronectin type III"/>
    <property type="match status" value="1"/>
</dbReference>
<dbReference type="EMBL" id="VUMT01000002">
    <property type="protein sequence ID" value="MSS62637.1"/>
    <property type="molecule type" value="Genomic_DNA"/>
</dbReference>
<dbReference type="InterPro" id="IPR051550">
    <property type="entry name" value="SCF-Subunits/Alg-Epimerases"/>
</dbReference>
<dbReference type="InterPro" id="IPR024535">
    <property type="entry name" value="RHGA/B-epi-like_pectate_lyase"/>
</dbReference>
<organism evidence="4 5">
    <name type="scientific">Velocimicrobium porci</name>
    <dbReference type="NCBI Taxonomy" id="2606634"/>
    <lineage>
        <taxon>Bacteria</taxon>
        <taxon>Bacillati</taxon>
        <taxon>Bacillota</taxon>
        <taxon>Clostridia</taxon>
        <taxon>Lachnospirales</taxon>
        <taxon>Lachnospiraceae</taxon>
        <taxon>Velocimicrobium</taxon>
    </lineage>
</organism>
<keyword evidence="2" id="KW-0472">Membrane</keyword>
<dbReference type="InterPro" id="IPR013783">
    <property type="entry name" value="Ig-like_fold"/>
</dbReference>
<dbReference type="SMART" id="SM00710">
    <property type="entry name" value="PbH1"/>
    <property type="match status" value="9"/>
</dbReference>
<gene>
    <name evidence="4" type="ORF">FYJ58_01850</name>
</gene>
<dbReference type="Proteomes" id="UP000482209">
    <property type="component" value="Unassembled WGS sequence"/>
</dbReference>
<keyword evidence="2" id="KW-0812">Transmembrane</keyword>
<comment type="caution">
    <text evidence="4">The sequence shown here is derived from an EMBL/GenBank/DDBJ whole genome shotgun (WGS) entry which is preliminary data.</text>
</comment>
<dbReference type="Pfam" id="PF05048">
    <property type="entry name" value="NosD"/>
    <property type="match status" value="1"/>
</dbReference>
<dbReference type="PROSITE" id="PS50853">
    <property type="entry name" value="FN3"/>
    <property type="match status" value="1"/>
</dbReference>
<dbReference type="Gene3D" id="2.60.40.10">
    <property type="entry name" value="Immunoglobulins"/>
    <property type="match status" value="2"/>
</dbReference>
<evidence type="ECO:0000259" key="3">
    <source>
        <dbReference type="PROSITE" id="PS50853"/>
    </source>
</evidence>
<dbReference type="InterPro" id="IPR036116">
    <property type="entry name" value="FN3_sf"/>
</dbReference>
<name>A0A6L5XVV0_9FIRM</name>
<dbReference type="Pfam" id="PF12708">
    <property type="entry name" value="Pect-lyase_RHGA_epim"/>
    <property type="match status" value="1"/>
</dbReference>
<protein>
    <recommendedName>
        <fullName evidence="3">Fibronectin type-III domain-containing protein</fullName>
    </recommendedName>
</protein>
<dbReference type="RefSeq" id="WP_154516428.1">
    <property type="nucleotide sequence ID" value="NZ_VUMT01000002.1"/>
</dbReference>
<keyword evidence="1" id="KW-0677">Repeat</keyword>
<dbReference type="AlphaFoldDB" id="A0A6L5XVV0"/>
<evidence type="ECO:0000313" key="5">
    <source>
        <dbReference type="Proteomes" id="UP000482209"/>
    </source>
</evidence>
<accession>A0A6L5XVV0</accession>
<dbReference type="InterPro" id="IPR007742">
    <property type="entry name" value="NosD_dom"/>
</dbReference>
<dbReference type="PANTHER" id="PTHR22990">
    <property type="entry name" value="F-BOX ONLY PROTEIN"/>
    <property type="match status" value="1"/>
</dbReference>
<proteinExistence type="predicted"/>
<feature type="transmembrane region" description="Helical" evidence="2">
    <location>
        <begin position="12"/>
        <end position="32"/>
    </location>
</feature>
<dbReference type="InterPro" id="IPR003961">
    <property type="entry name" value="FN3_dom"/>
</dbReference>
<sequence>MNRKTMEKKKIPALRIMLVVIMLIVGSAYMSIQTMSVTAKAGVKDKSYDRTTSANINYIVKKAQEGLDNNKVTGIGLPVFPNYSNMITINVMDDPYYADNTGKKDAADALQCALNEAKVNASDQVQYKIVIPKGTYAISKALHIYSNTWLCMDEDASIVSTTGKSSMIMGGNTKEINTEYNGVHNVILEGGTWDGNMKKFAEDSSYEHSFIRFGHAKNILINQVKILDNYNGHHVELCGVQNVAITNSYMSGYKGSKNKEAIQIDITHSSSVASGYRAYDDTTCDNVVIYNCEFENLQRAIGTHSAVIGEYYTNILIANNQFKNVAKQAVYGLNYKDCIIVDNKITESGEGINLKYWTGTASYMMPVGNILKPKKDAANIVIRNNAISTVAKPDMSAGYAIFLCGGVNTGGIFPVGDYYMDNIYVDNNTIDTAYDAGIYYKYVRDSEITNNTVSEIRKNHAINATVSNGIALRNCSGCKVENNVLNGSESNGIAVYYSQLGSMEDIGNEITNNEVKDYNNIGIALKYSSAQISKNKVTGTEKNKYGVYLDCSWSKIMNNAIQDNKKNGILLQNYSNAEITDNALKNQGLDINIQVGCTSNISSLGFRKINTIYNSDSSITGQSASGGKIEVFLKDEEIASNQTVESDFSLGITPLSSGHTLDLTLTDEAGNKSYSSAKIITAFEIPQLKEAVALSYNEIQVNWTPVPFAEGYSIYRKTQDGRWSKIAKKLGGTSSSYIDKTINTGEVYYYTVKAYDATNESECDESGVYAYSELDECLLNDAFSEKEGTAKITWETVPGATGYRIYQQDEYGDWIGIKNVKGQNTKSVTLKGLESGEYYSFTVKAYRKQEGSTCWSSFNQEGQMVEVK</sequence>
<keyword evidence="5" id="KW-1185">Reference proteome</keyword>
<dbReference type="SUPFAM" id="SSF51126">
    <property type="entry name" value="Pectin lyase-like"/>
    <property type="match status" value="2"/>
</dbReference>